<reference evidence="1" key="1">
    <citation type="submission" date="2022-12" db="EMBL/GenBank/DDBJ databases">
        <title>Reference genome sequencing for broad-spectrum identification of bacterial and archaeal isolates by mass spectrometry.</title>
        <authorList>
            <person name="Sekiguchi Y."/>
            <person name="Tourlousse D.M."/>
        </authorList>
    </citation>
    <scope>NUCLEOTIDE SEQUENCE</scope>
    <source>
        <strain evidence="1">10succ1</strain>
    </source>
</reference>
<dbReference type="AlphaFoldDB" id="A0A9W6GL60"/>
<organism evidence="1 2">
    <name type="scientific">Propionigenium maris DSM 9537</name>
    <dbReference type="NCBI Taxonomy" id="1123000"/>
    <lineage>
        <taxon>Bacteria</taxon>
        <taxon>Fusobacteriati</taxon>
        <taxon>Fusobacteriota</taxon>
        <taxon>Fusobacteriia</taxon>
        <taxon>Fusobacteriales</taxon>
        <taxon>Fusobacteriaceae</taxon>
        <taxon>Propionigenium</taxon>
    </lineage>
</organism>
<dbReference type="Proteomes" id="UP001144471">
    <property type="component" value="Unassembled WGS sequence"/>
</dbReference>
<dbReference type="RefSeq" id="WP_281835513.1">
    <property type="nucleotide sequence ID" value="NZ_BSDY01000008.1"/>
</dbReference>
<keyword evidence="2" id="KW-1185">Reference proteome</keyword>
<evidence type="ECO:0000313" key="1">
    <source>
        <dbReference type="EMBL" id="GLI56383.1"/>
    </source>
</evidence>
<sequence>MRSQYLPIPLYENFDKIYNEFQNIYSDPKKRSRLFGKFIFIDYKEFIERKSKFFWHLSSIDKTEKYTVNPCTNEVPIGVCEYTNHCEEETSNDLIEILDRIPCIYRGSRITWIDEVIKLATKKSKLVKVWKVYNSKKSKTKLKLRFQEGTADYIIIFEEDNKKSSYRLITAFPVVLKGSKRKFDKQYERYQKIKKPAGS</sequence>
<name>A0A9W6GL60_9FUSO</name>
<gene>
    <name evidence="1" type="ORF">PM10SUCC1_18970</name>
</gene>
<comment type="caution">
    <text evidence="1">The sequence shown here is derived from an EMBL/GenBank/DDBJ whole genome shotgun (WGS) entry which is preliminary data.</text>
</comment>
<protein>
    <submittedName>
        <fullName evidence="1">Uncharacterized protein</fullName>
    </submittedName>
</protein>
<evidence type="ECO:0000313" key="2">
    <source>
        <dbReference type="Proteomes" id="UP001144471"/>
    </source>
</evidence>
<proteinExistence type="predicted"/>
<accession>A0A9W6GL60</accession>
<dbReference type="EMBL" id="BSDY01000008">
    <property type="protein sequence ID" value="GLI56383.1"/>
    <property type="molecule type" value="Genomic_DNA"/>
</dbReference>